<keyword evidence="1" id="KW-0472">Membrane</keyword>
<dbReference type="RefSeq" id="WP_129124064.1">
    <property type="nucleotide sequence ID" value="NZ_PEIB01000043.1"/>
</dbReference>
<evidence type="ECO:0000313" key="3">
    <source>
        <dbReference type="Proteomes" id="UP000290287"/>
    </source>
</evidence>
<gene>
    <name evidence="2" type="ORF">CS022_22145</name>
</gene>
<reference evidence="2 3" key="1">
    <citation type="submission" date="2017-10" db="EMBL/GenBank/DDBJ databases">
        <title>Nyctiphanis sp. nov., isolated from the stomach of the euphausiid Nyctiphanes simplex (Hansen, 1911) in the Gulf of California.</title>
        <authorList>
            <person name="Gomez-Gil B."/>
            <person name="Aguilar-Mendez M."/>
            <person name="Lopez-Cortes A."/>
            <person name="Gomez-Gutierrez J."/>
            <person name="Roque A."/>
            <person name="Lang E."/>
            <person name="Gonzalez-Castillo A."/>
        </authorList>
    </citation>
    <scope>NUCLEOTIDE SEQUENCE [LARGE SCALE GENOMIC DNA]</scope>
    <source>
        <strain evidence="2 3">CAIM 600</strain>
    </source>
</reference>
<comment type="caution">
    <text evidence="2">The sequence shown here is derived from an EMBL/GenBank/DDBJ whole genome shotgun (WGS) entry which is preliminary data.</text>
</comment>
<evidence type="ECO:0000313" key="2">
    <source>
        <dbReference type="EMBL" id="RXJ70833.1"/>
    </source>
</evidence>
<evidence type="ECO:0000256" key="1">
    <source>
        <dbReference type="SAM" id="Phobius"/>
    </source>
</evidence>
<keyword evidence="3" id="KW-1185">Reference proteome</keyword>
<feature type="transmembrane region" description="Helical" evidence="1">
    <location>
        <begin position="20"/>
        <end position="43"/>
    </location>
</feature>
<protein>
    <submittedName>
        <fullName evidence="2">Uncharacterized protein</fullName>
    </submittedName>
</protein>
<dbReference type="Proteomes" id="UP000290287">
    <property type="component" value="Unassembled WGS sequence"/>
</dbReference>
<accession>A0A4Q0YK62</accession>
<proteinExistence type="predicted"/>
<organism evidence="2 3">
    <name type="scientific">Veronia nyctiphanis</name>
    <dbReference type="NCBI Taxonomy" id="1278244"/>
    <lineage>
        <taxon>Bacteria</taxon>
        <taxon>Pseudomonadati</taxon>
        <taxon>Pseudomonadota</taxon>
        <taxon>Gammaproteobacteria</taxon>
        <taxon>Vibrionales</taxon>
        <taxon>Vibrionaceae</taxon>
        <taxon>Veronia</taxon>
    </lineage>
</organism>
<keyword evidence="1" id="KW-0812">Transmembrane</keyword>
<dbReference type="EMBL" id="PEIB01000043">
    <property type="protein sequence ID" value="RXJ70833.1"/>
    <property type="molecule type" value="Genomic_DNA"/>
</dbReference>
<dbReference type="AlphaFoldDB" id="A0A4Q0YK62"/>
<sequence>MGWLLDLKYSLRTLTKVPSFSLLMLAIIIGSLLITSIGFNFVYTITVKPLDSEIEQSVRMVRHNGNGSHFLNDDAPNPPFSLISISAA</sequence>
<name>A0A4Q0YK62_9GAMM</name>
<keyword evidence="1" id="KW-1133">Transmembrane helix</keyword>